<proteinExistence type="predicted"/>
<organism evidence="6 7">
    <name type="scientific">Nocardioides imazamoxiresistens</name>
    <dbReference type="NCBI Taxonomy" id="3231893"/>
    <lineage>
        <taxon>Bacteria</taxon>
        <taxon>Bacillati</taxon>
        <taxon>Actinomycetota</taxon>
        <taxon>Actinomycetes</taxon>
        <taxon>Propionibacteriales</taxon>
        <taxon>Nocardioidaceae</taxon>
        <taxon>Nocardioides</taxon>
    </lineage>
</organism>
<evidence type="ECO:0000256" key="3">
    <source>
        <dbReference type="ARBA" id="ARBA00023163"/>
    </source>
</evidence>
<evidence type="ECO:0000313" key="6">
    <source>
        <dbReference type="EMBL" id="MDT9593666.1"/>
    </source>
</evidence>
<accession>A0ABU3PWR0</accession>
<dbReference type="Pfam" id="PF00440">
    <property type="entry name" value="TetR_N"/>
    <property type="match status" value="1"/>
</dbReference>
<evidence type="ECO:0000256" key="1">
    <source>
        <dbReference type="ARBA" id="ARBA00023015"/>
    </source>
</evidence>
<dbReference type="InterPro" id="IPR001647">
    <property type="entry name" value="HTH_TetR"/>
</dbReference>
<dbReference type="PANTHER" id="PTHR30055">
    <property type="entry name" value="HTH-TYPE TRANSCRIPTIONAL REGULATOR RUTR"/>
    <property type="match status" value="1"/>
</dbReference>
<evidence type="ECO:0000256" key="4">
    <source>
        <dbReference type="PROSITE-ProRule" id="PRU00335"/>
    </source>
</evidence>
<dbReference type="Gene3D" id="1.10.357.10">
    <property type="entry name" value="Tetracycline Repressor, domain 2"/>
    <property type="match status" value="1"/>
</dbReference>
<feature type="DNA-binding region" description="H-T-H motif" evidence="4">
    <location>
        <begin position="38"/>
        <end position="57"/>
    </location>
</feature>
<dbReference type="RefSeq" id="WP_315733158.1">
    <property type="nucleotide sequence ID" value="NZ_JAVYII010000004.1"/>
</dbReference>
<gene>
    <name evidence="6" type="ORF">RDV89_11350</name>
</gene>
<reference evidence="6 7" key="1">
    <citation type="submission" date="2023-08" db="EMBL/GenBank/DDBJ databases">
        <title>Nocardioides seae sp. nov., a bacterium isolated from a soil.</title>
        <authorList>
            <person name="Wang X."/>
        </authorList>
    </citation>
    <scope>NUCLEOTIDE SEQUENCE [LARGE SCALE GENOMIC DNA]</scope>
    <source>
        <strain evidence="6 7">YZH12</strain>
    </source>
</reference>
<evidence type="ECO:0000256" key="2">
    <source>
        <dbReference type="ARBA" id="ARBA00023125"/>
    </source>
</evidence>
<dbReference type="PANTHER" id="PTHR30055:SF234">
    <property type="entry name" value="HTH-TYPE TRANSCRIPTIONAL REGULATOR BETI"/>
    <property type="match status" value="1"/>
</dbReference>
<keyword evidence="1" id="KW-0805">Transcription regulation</keyword>
<keyword evidence="3" id="KW-0804">Transcription</keyword>
<evidence type="ECO:0000259" key="5">
    <source>
        <dbReference type="PROSITE" id="PS50977"/>
    </source>
</evidence>
<keyword evidence="2 4" id="KW-0238">DNA-binding</keyword>
<evidence type="ECO:0000313" key="7">
    <source>
        <dbReference type="Proteomes" id="UP001268542"/>
    </source>
</evidence>
<name>A0ABU3PWR0_9ACTN</name>
<dbReference type="InterPro" id="IPR050109">
    <property type="entry name" value="HTH-type_TetR-like_transc_reg"/>
</dbReference>
<dbReference type="PROSITE" id="PS01081">
    <property type="entry name" value="HTH_TETR_1"/>
    <property type="match status" value="1"/>
</dbReference>
<dbReference type="EMBL" id="JAVYII010000004">
    <property type="protein sequence ID" value="MDT9593666.1"/>
    <property type="molecule type" value="Genomic_DNA"/>
</dbReference>
<comment type="caution">
    <text evidence="6">The sequence shown here is derived from an EMBL/GenBank/DDBJ whole genome shotgun (WGS) entry which is preliminary data.</text>
</comment>
<dbReference type="Proteomes" id="UP001268542">
    <property type="component" value="Unassembled WGS sequence"/>
</dbReference>
<dbReference type="InterPro" id="IPR023772">
    <property type="entry name" value="DNA-bd_HTH_TetR-type_CS"/>
</dbReference>
<keyword evidence="7" id="KW-1185">Reference proteome</keyword>
<dbReference type="SUPFAM" id="SSF46689">
    <property type="entry name" value="Homeodomain-like"/>
    <property type="match status" value="1"/>
</dbReference>
<sequence>MSSNARTGTKGVPRAEREEQILDAAQRAFARVGYAAASVPEIARAAGITKPLVYSYFGSKEGLYAACADAAGRVVVADVERSAALGAVGVERGLLTVAGLAEALDGRPHLWLVLFDRTVPPGSPAAEAARRHTDRLGALAVEGVGEMLRLAGDTDPADLEVMTRIWVGMLDTVMRWWAEHPDEPGPAVLARAERVAGALFTGVGGSTP</sequence>
<protein>
    <submittedName>
        <fullName evidence="6">Helix-turn-helix domain-containing protein</fullName>
    </submittedName>
</protein>
<dbReference type="PROSITE" id="PS50977">
    <property type="entry name" value="HTH_TETR_2"/>
    <property type="match status" value="1"/>
</dbReference>
<dbReference type="PRINTS" id="PR00455">
    <property type="entry name" value="HTHTETR"/>
</dbReference>
<dbReference type="InterPro" id="IPR009057">
    <property type="entry name" value="Homeodomain-like_sf"/>
</dbReference>
<feature type="domain" description="HTH tetR-type" evidence="5">
    <location>
        <begin position="15"/>
        <end position="75"/>
    </location>
</feature>